<name>A0A1H7ZVT4_STRJI</name>
<dbReference type="InterPro" id="IPR010296">
    <property type="entry name" value="DUF899_thioredox"/>
</dbReference>
<gene>
    <name evidence="1" type="ORF">SAMN05414137_13833</name>
</gene>
<dbReference type="Proteomes" id="UP000183015">
    <property type="component" value="Unassembled WGS sequence"/>
</dbReference>
<dbReference type="AlphaFoldDB" id="A0A1H7ZVT4"/>
<dbReference type="Pfam" id="PF05988">
    <property type="entry name" value="DUF899"/>
    <property type="match status" value="1"/>
</dbReference>
<reference evidence="2" key="1">
    <citation type="submission" date="2016-10" db="EMBL/GenBank/DDBJ databases">
        <authorList>
            <person name="Varghese N."/>
        </authorList>
    </citation>
    <scope>NUCLEOTIDE SEQUENCE [LARGE SCALE GENOMIC DNA]</scope>
    <source>
        <strain evidence="2">DSM 45096 / BCRC 16803 / CGMCC 4.1857 / CIP 109030 / JCM 12277 / KCTC 19219 / NBRC 100920 / 33214</strain>
    </source>
</reference>
<accession>A0A1H7ZVT4</accession>
<proteinExistence type="predicted"/>
<dbReference type="OrthoDB" id="4721017at2"/>
<dbReference type="eggNOG" id="COG4312">
    <property type="taxonomic scope" value="Bacteria"/>
</dbReference>
<dbReference type="RefSeq" id="WP_042443402.1">
    <property type="nucleotide sequence ID" value="NZ_BBPN01000004.1"/>
</dbReference>
<organism evidence="1 2">
    <name type="scientific">Streptacidiphilus jiangxiensis</name>
    <dbReference type="NCBI Taxonomy" id="235985"/>
    <lineage>
        <taxon>Bacteria</taxon>
        <taxon>Bacillati</taxon>
        <taxon>Actinomycetota</taxon>
        <taxon>Actinomycetes</taxon>
        <taxon>Kitasatosporales</taxon>
        <taxon>Streptomycetaceae</taxon>
        <taxon>Streptacidiphilus</taxon>
    </lineage>
</organism>
<evidence type="ECO:0000313" key="2">
    <source>
        <dbReference type="Proteomes" id="UP000183015"/>
    </source>
</evidence>
<protein>
    <submittedName>
        <fullName evidence="1">Predicted dithiol-disulfide oxidoreductase, DUF899 family</fullName>
    </submittedName>
</protein>
<keyword evidence="2" id="KW-1185">Reference proteome</keyword>
<dbReference type="STRING" id="235985.SAMN05414137_13833"/>
<sequence length="235" mass="26949">MSVEAPRPRFPGESEEYRAARERLLEAEVGLRRQIEAVAELRRGLPPGGEVPSDYVFEEWDEQAQAPREVRMSELFGPHETLFLYSHMFNPGETGTPLEAPCPLCTSIIDGIDGAVPHISQRIAFGVVAKAPLERLRAHARRRGWRNARLLSSAHSRYNRDYLAETSDADQYAMATVFTRRDGAVRHVWSSELWFVPPESGQNPRHVDFMWPLWAVLDRGPEGRGQEWWPELEYR</sequence>
<dbReference type="EMBL" id="FOAZ01000038">
    <property type="protein sequence ID" value="SEM62403.1"/>
    <property type="molecule type" value="Genomic_DNA"/>
</dbReference>
<evidence type="ECO:0000313" key="1">
    <source>
        <dbReference type="EMBL" id="SEM62403.1"/>
    </source>
</evidence>